<dbReference type="Proteomes" id="UP000419743">
    <property type="component" value="Unassembled WGS sequence"/>
</dbReference>
<keyword evidence="2" id="KW-1185">Reference proteome</keyword>
<evidence type="ECO:0000313" key="1">
    <source>
        <dbReference type="EMBL" id="VZO40076.1"/>
    </source>
</evidence>
<comment type="caution">
    <text evidence="1">The sequence shown here is derived from an EMBL/GenBank/DDBJ whole genome shotgun (WGS) entry which is preliminary data.</text>
</comment>
<protein>
    <recommendedName>
        <fullName evidence="3">BON domain-containing protein</fullName>
    </recommendedName>
</protein>
<organism evidence="1 2">
    <name type="scientific">Occultella aeris</name>
    <dbReference type="NCBI Taxonomy" id="2761496"/>
    <lineage>
        <taxon>Bacteria</taxon>
        <taxon>Bacillati</taxon>
        <taxon>Actinomycetota</taxon>
        <taxon>Actinomycetes</taxon>
        <taxon>Micrococcales</taxon>
        <taxon>Ruaniaceae</taxon>
        <taxon>Occultella</taxon>
    </lineage>
</organism>
<dbReference type="EMBL" id="CACRYJ010000067">
    <property type="protein sequence ID" value="VZO40076.1"/>
    <property type="molecule type" value="Genomic_DNA"/>
</dbReference>
<proteinExistence type="predicted"/>
<dbReference type="RefSeq" id="WP_156743361.1">
    <property type="nucleotide sequence ID" value="NZ_CACRYJ010000067.1"/>
</dbReference>
<gene>
    <name evidence="1" type="ORF">HALOF300_04777</name>
</gene>
<name>A0A7M4DRI2_9MICO</name>
<evidence type="ECO:0000313" key="2">
    <source>
        <dbReference type="Proteomes" id="UP000419743"/>
    </source>
</evidence>
<dbReference type="AlphaFoldDB" id="A0A7M4DRI2"/>
<accession>A0A7M4DRI2</accession>
<sequence>MNASGPSTYQLRVDGHLDDHWSTLLGNLTVTREHDGTSTLTGPLADQAQLHAVLATLRDIGATILSLGVSEPAAENSR</sequence>
<reference evidence="1 2" key="1">
    <citation type="submission" date="2019-11" db="EMBL/GenBank/DDBJ databases">
        <authorList>
            <person name="Criscuolo A."/>
        </authorList>
    </citation>
    <scope>NUCLEOTIDE SEQUENCE [LARGE SCALE GENOMIC DNA]</scope>
    <source>
        <strain evidence="1">CIP111667</strain>
    </source>
</reference>
<evidence type="ECO:0008006" key="3">
    <source>
        <dbReference type="Google" id="ProtNLM"/>
    </source>
</evidence>